<evidence type="ECO:0000256" key="2">
    <source>
        <dbReference type="ARBA" id="ARBA00022603"/>
    </source>
</evidence>
<dbReference type="eggNOG" id="COG0219">
    <property type="taxonomic scope" value="Bacteria"/>
</dbReference>
<comment type="subunit">
    <text evidence="6">Homodimer.</text>
</comment>
<keyword evidence="1 6" id="KW-0963">Cytoplasm</keyword>
<dbReference type="AlphaFoldDB" id="W0DQ80"/>
<dbReference type="Proteomes" id="UP000005380">
    <property type="component" value="Chromosome"/>
</dbReference>
<dbReference type="FunFam" id="3.40.1280.10:FF:000002">
    <property type="entry name" value="Peptidylprolyl isomerase"/>
    <property type="match status" value="1"/>
</dbReference>
<evidence type="ECO:0000256" key="1">
    <source>
        <dbReference type="ARBA" id="ARBA00022490"/>
    </source>
</evidence>
<evidence type="ECO:0000256" key="5">
    <source>
        <dbReference type="ARBA" id="ARBA00022694"/>
    </source>
</evidence>
<evidence type="ECO:0000313" key="9">
    <source>
        <dbReference type="EMBL" id="AHF00617.1"/>
    </source>
</evidence>
<keyword evidence="2 6" id="KW-0489">Methyltransferase</keyword>
<feature type="binding site" evidence="6 7">
    <location>
        <position position="122"/>
    </location>
    <ligand>
        <name>S-adenosyl-L-methionine</name>
        <dbReference type="ChEBI" id="CHEBI:59789"/>
    </ligand>
</feature>
<evidence type="ECO:0000256" key="3">
    <source>
        <dbReference type="ARBA" id="ARBA00022679"/>
    </source>
</evidence>
<evidence type="ECO:0000256" key="4">
    <source>
        <dbReference type="ARBA" id="ARBA00022691"/>
    </source>
</evidence>
<dbReference type="RefSeq" id="WP_006459463.1">
    <property type="nucleotide sequence ID" value="NZ_CP007030.1"/>
</dbReference>
<dbReference type="CDD" id="cd18094">
    <property type="entry name" value="SpoU-like_TrmL"/>
    <property type="match status" value="1"/>
</dbReference>
<gene>
    <name evidence="6" type="primary">trmL</name>
    <name evidence="9" type="ORF">THIAE_01485</name>
</gene>
<evidence type="ECO:0000256" key="6">
    <source>
        <dbReference type="HAMAP-Rule" id="MF_01885"/>
    </source>
</evidence>
<dbReference type="InterPro" id="IPR029026">
    <property type="entry name" value="tRNA_m1G_MTases_N"/>
</dbReference>
<comment type="function">
    <text evidence="6">Methylates the ribose at the nucleotide 34 wobble position in the two leucyl isoacceptors tRNA(Leu)(CmAA) and tRNA(Leu)(cmnm5UmAA). Catalyzes the methyl transfer from S-adenosyl-L-methionine to the 2'-OH of the wobble nucleotide.</text>
</comment>
<comment type="subcellular location">
    <subcellularLocation>
        <location evidence="6">Cytoplasm</location>
    </subcellularLocation>
</comment>
<comment type="catalytic activity">
    <reaction evidence="6">
        <text>cytidine(34) in tRNA + S-adenosyl-L-methionine = 2'-O-methylcytidine(34) in tRNA + S-adenosyl-L-homocysteine + H(+)</text>
        <dbReference type="Rhea" id="RHEA:43084"/>
        <dbReference type="Rhea" id="RHEA-COMP:10331"/>
        <dbReference type="Rhea" id="RHEA-COMP:10332"/>
        <dbReference type="ChEBI" id="CHEBI:15378"/>
        <dbReference type="ChEBI" id="CHEBI:57856"/>
        <dbReference type="ChEBI" id="CHEBI:59789"/>
        <dbReference type="ChEBI" id="CHEBI:74495"/>
        <dbReference type="ChEBI" id="CHEBI:82748"/>
        <dbReference type="EC" id="2.1.1.207"/>
    </reaction>
</comment>
<organism evidence="9 10">
    <name type="scientific">Thiomicrospira aerophila AL3</name>
    <dbReference type="NCBI Taxonomy" id="717772"/>
    <lineage>
        <taxon>Bacteria</taxon>
        <taxon>Pseudomonadati</taxon>
        <taxon>Pseudomonadota</taxon>
        <taxon>Gammaproteobacteria</taxon>
        <taxon>Thiotrichales</taxon>
        <taxon>Piscirickettsiaceae</taxon>
        <taxon>Thiomicrospira</taxon>
    </lineage>
</organism>
<dbReference type="PANTHER" id="PTHR42971">
    <property type="entry name" value="TRNA (CYTIDINE(34)-2'-O)-METHYLTRANSFERASE"/>
    <property type="match status" value="1"/>
</dbReference>
<proteinExistence type="inferred from homology"/>
<feature type="binding site" evidence="6 7">
    <location>
        <position position="100"/>
    </location>
    <ligand>
        <name>S-adenosyl-L-methionine</name>
        <dbReference type="ChEBI" id="CHEBI:59789"/>
    </ligand>
</feature>
<dbReference type="GO" id="GO:0002131">
    <property type="term" value="P:wobble position cytosine ribose methylation"/>
    <property type="evidence" value="ECO:0007669"/>
    <property type="project" value="TreeGrafter"/>
</dbReference>
<dbReference type="Gene3D" id="3.40.1280.10">
    <property type="match status" value="1"/>
</dbReference>
<protein>
    <recommendedName>
        <fullName evidence="6">tRNA (cytidine(34)-2'-O)-methyltransferase</fullName>
        <ecNumber evidence="6">2.1.1.207</ecNumber>
    </recommendedName>
    <alternativeName>
        <fullName evidence="6">tRNA (cytidine/uridine-2'-O-)-methyltransferase TrmL</fullName>
    </alternativeName>
</protein>
<comment type="catalytic activity">
    <reaction evidence="6">
        <text>5-carboxymethylaminomethyluridine(34) in tRNA(Leu) + S-adenosyl-L-methionine = 5-carboxymethylaminomethyl-2'-O-methyluridine(34) in tRNA(Leu) + S-adenosyl-L-homocysteine + H(+)</text>
        <dbReference type="Rhea" id="RHEA:43088"/>
        <dbReference type="Rhea" id="RHEA-COMP:10333"/>
        <dbReference type="Rhea" id="RHEA-COMP:10334"/>
        <dbReference type="ChEBI" id="CHEBI:15378"/>
        <dbReference type="ChEBI" id="CHEBI:57856"/>
        <dbReference type="ChEBI" id="CHEBI:59789"/>
        <dbReference type="ChEBI" id="CHEBI:74508"/>
        <dbReference type="ChEBI" id="CHEBI:74511"/>
        <dbReference type="EC" id="2.1.1.207"/>
    </reaction>
</comment>
<feature type="binding site" evidence="6 7">
    <location>
        <position position="78"/>
    </location>
    <ligand>
        <name>S-adenosyl-L-methionine</name>
        <dbReference type="ChEBI" id="CHEBI:59789"/>
    </ligand>
</feature>
<evidence type="ECO:0000256" key="7">
    <source>
        <dbReference type="PIRSR" id="PIRSR029256-1"/>
    </source>
</evidence>
<accession>W0DQ80</accession>
<dbReference type="InterPro" id="IPR001537">
    <property type="entry name" value="SpoU_MeTrfase"/>
</dbReference>
<dbReference type="GO" id="GO:0002132">
    <property type="term" value="P:wobble position uridine ribose methylation"/>
    <property type="evidence" value="ECO:0007669"/>
    <property type="project" value="TreeGrafter"/>
</dbReference>
<dbReference type="HAMAP" id="MF_01885">
    <property type="entry name" value="tRNA_methyltr_TrmL"/>
    <property type="match status" value="1"/>
</dbReference>
<keyword evidence="4 6" id="KW-0949">S-adenosyl-L-methionine</keyword>
<dbReference type="Pfam" id="PF00588">
    <property type="entry name" value="SpoU_methylase"/>
    <property type="match status" value="1"/>
</dbReference>
<dbReference type="GO" id="GO:0141102">
    <property type="term" value="F:tRNA (5-carboxymethylaminomethyluridine(34)-2'-O)-methyltransferase activity"/>
    <property type="evidence" value="ECO:0007669"/>
    <property type="project" value="RHEA"/>
</dbReference>
<dbReference type="GO" id="GO:0005737">
    <property type="term" value="C:cytoplasm"/>
    <property type="evidence" value="ECO:0007669"/>
    <property type="project" value="UniProtKB-SubCell"/>
</dbReference>
<evidence type="ECO:0000259" key="8">
    <source>
        <dbReference type="Pfam" id="PF00588"/>
    </source>
</evidence>
<dbReference type="GO" id="GO:0141098">
    <property type="term" value="F:tRNA (cytidine(34)-2'-O)-methyltransferase activity"/>
    <property type="evidence" value="ECO:0007669"/>
    <property type="project" value="RHEA"/>
</dbReference>
<dbReference type="KEGG" id="tao:THIAE_01485"/>
<dbReference type="FunCoup" id="W0DQ80">
    <property type="interactions" value="235"/>
</dbReference>
<dbReference type="InterPro" id="IPR029028">
    <property type="entry name" value="Alpha/beta_knot_MTases"/>
</dbReference>
<keyword evidence="5 6" id="KW-0819">tRNA processing</keyword>
<name>W0DQ80_9GAMM</name>
<dbReference type="EC" id="2.1.1.207" evidence="6"/>
<comment type="similarity">
    <text evidence="6">Belongs to the class IV-like SAM-binding methyltransferase superfamily. RNA methyltransferase TrmH family. TrmL subfamily.</text>
</comment>
<dbReference type="GO" id="GO:0042802">
    <property type="term" value="F:identical protein binding"/>
    <property type="evidence" value="ECO:0007669"/>
    <property type="project" value="UniProtKB-ARBA"/>
</dbReference>
<feature type="domain" description="tRNA/rRNA methyltransferase SpoU type" evidence="8">
    <location>
        <begin position="2"/>
        <end position="142"/>
    </location>
</feature>
<keyword evidence="10" id="KW-1185">Reference proteome</keyword>
<dbReference type="InterPro" id="IPR016914">
    <property type="entry name" value="TrmL"/>
</dbReference>
<keyword evidence="3 6" id="KW-0808">Transferase</keyword>
<dbReference type="EMBL" id="CP007030">
    <property type="protein sequence ID" value="AHF00617.1"/>
    <property type="molecule type" value="Genomic_DNA"/>
</dbReference>
<dbReference type="GO" id="GO:0003723">
    <property type="term" value="F:RNA binding"/>
    <property type="evidence" value="ECO:0007669"/>
    <property type="project" value="InterPro"/>
</dbReference>
<dbReference type="PIRSF" id="PIRSF029256">
    <property type="entry name" value="SpoU_TrmH_prd"/>
    <property type="match status" value="1"/>
</dbReference>
<dbReference type="STRING" id="717772.THIAE_01485"/>
<feature type="binding site" evidence="6 7">
    <location>
        <position position="130"/>
    </location>
    <ligand>
        <name>S-adenosyl-L-methionine</name>
        <dbReference type="ChEBI" id="CHEBI:59789"/>
    </ligand>
</feature>
<reference evidence="9 10" key="1">
    <citation type="submission" date="2013-12" db="EMBL/GenBank/DDBJ databases">
        <authorList>
            <consortium name="DOE Joint Genome Institute"/>
            <person name="Kappler U."/>
            <person name="Huntemann M."/>
            <person name="Han J."/>
            <person name="Chen A."/>
            <person name="Kyrpides N."/>
            <person name="Mavromatis K."/>
            <person name="Markowitz V."/>
            <person name="Palaniappan K."/>
            <person name="Ivanova N."/>
            <person name="Schaumberg A."/>
            <person name="Pati A."/>
            <person name="Liolios K."/>
            <person name="Nordberg H.P."/>
            <person name="Cantor M.N."/>
            <person name="Hua S.X."/>
            <person name="Woyke T."/>
        </authorList>
    </citation>
    <scope>NUCLEOTIDE SEQUENCE [LARGE SCALE GENOMIC DNA]</scope>
    <source>
        <strain evidence="10">AL2</strain>
    </source>
</reference>
<dbReference type="HOGENOM" id="CLU_110125_1_0_6"/>
<dbReference type="InParanoid" id="W0DQ80"/>
<evidence type="ECO:0000313" key="10">
    <source>
        <dbReference type="Proteomes" id="UP000005380"/>
    </source>
</evidence>
<dbReference type="SUPFAM" id="SSF75217">
    <property type="entry name" value="alpha/beta knot"/>
    <property type="match status" value="1"/>
</dbReference>
<dbReference type="OrthoDB" id="9789043at2"/>
<sequence>MLHIILYEPEIPQNTGALIRLSANMGAHLHLIRPFPFDLSEKRVRRAGLDYHELANVFAHDNLEQCLESIRPNRVYALTTKATRHYHEPSYQPGDAFLFGPESRGLPEQVRNQFPHEQLLRIPMVAEARSMNLANAVSVMAYEAWRQLDFQPLNNPSPKY</sequence>
<dbReference type="PANTHER" id="PTHR42971:SF1">
    <property type="entry name" value="TRNA (CYTIDINE(34)-2'-O)-METHYLTRANSFERASE"/>
    <property type="match status" value="1"/>
</dbReference>